<accession>A0A4U5MSS7</accession>
<feature type="region of interest" description="Disordered" evidence="1">
    <location>
        <begin position="77"/>
        <end position="106"/>
    </location>
</feature>
<comment type="caution">
    <text evidence="2">The sequence shown here is derived from an EMBL/GenBank/DDBJ whole genome shotgun (WGS) entry which is preliminary data.</text>
</comment>
<evidence type="ECO:0000313" key="3">
    <source>
        <dbReference type="Proteomes" id="UP000298663"/>
    </source>
</evidence>
<evidence type="ECO:0000256" key="1">
    <source>
        <dbReference type="SAM" id="MobiDB-lite"/>
    </source>
</evidence>
<dbReference type="AlphaFoldDB" id="A0A4U5MSS7"/>
<dbReference type="EMBL" id="AZBU02000006">
    <property type="protein sequence ID" value="TKR72786.1"/>
    <property type="molecule type" value="Genomic_DNA"/>
</dbReference>
<gene>
    <name evidence="2" type="ORF">L596_020188</name>
</gene>
<name>A0A4U5MSS7_STECR</name>
<protein>
    <submittedName>
        <fullName evidence="2">Uncharacterized protein</fullName>
    </submittedName>
</protein>
<reference evidence="2 3" key="2">
    <citation type="journal article" date="2019" name="G3 (Bethesda)">
        <title>Hybrid Assembly of the Genome of the Entomopathogenic Nematode Steinernema carpocapsae Identifies the X-Chromosome.</title>
        <authorList>
            <person name="Serra L."/>
            <person name="Macchietto M."/>
            <person name="Macias-Munoz A."/>
            <person name="McGill C.J."/>
            <person name="Rodriguez I.M."/>
            <person name="Rodriguez B."/>
            <person name="Murad R."/>
            <person name="Mortazavi A."/>
        </authorList>
    </citation>
    <scope>NUCLEOTIDE SEQUENCE [LARGE SCALE GENOMIC DNA]</scope>
    <source>
        <strain evidence="2 3">ALL</strain>
    </source>
</reference>
<proteinExistence type="predicted"/>
<evidence type="ECO:0000313" key="2">
    <source>
        <dbReference type="EMBL" id="TKR72786.1"/>
    </source>
</evidence>
<organism evidence="2 3">
    <name type="scientific">Steinernema carpocapsae</name>
    <name type="common">Entomopathogenic nematode</name>
    <dbReference type="NCBI Taxonomy" id="34508"/>
    <lineage>
        <taxon>Eukaryota</taxon>
        <taxon>Metazoa</taxon>
        <taxon>Ecdysozoa</taxon>
        <taxon>Nematoda</taxon>
        <taxon>Chromadorea</taxon>
        <taxon>Rhabditida</taxon>
        <taxon>Tylenchina</taxon>
        <taxon>Panagrolaimomorpha</taxon>
        <taxon>Strongyloidoidea</taxon>
        <taxon>Steinernematidae</taxon>
        <taxon>Steinernema</taxon>
    </lineage>
</organism>
<reference evidence="2 3" key="1">
    <citation type="journal article" date="2015" name="Genome Biol.">
        <title>Comparative genomics of Steinernema reveals deeply conserved gene regulatory networks.</title>
        <authorList>
            <person name="Dillman A.R."/>
            <person name="Macchietto M."/>
            <person name="Porter C.F."/>
            <person name="Rogers A."/>
            <person name="Williams B."/>
            <person name="Antoshechkin I."/>
            <person name="Lee M.M."/>
            <person name="Goodwin Z."/>
            <person name="Lu X."/>
            <person name="Lewis E.E."/>
            <person name="Goodrich-Blair H."/>
            <person name="Stock S.P."/>
            <person name="Adams B.J."/>
            <person name="Sternberg P.W."/>
            <person name="Mortazavi A."/>
        </authorList>
    </citation>
    <scope>NUCLEOTIDE SEQUENCE [LARGE SCALE GENOMIC DNA]</scope>
    <source>
        <strain evidence="2 3">ALL</strain>
    </source>
</reference>
<dbReference type="Proteomes" id="UP000298663">
    <property type="component" value="Unassembled WGS sequence"/>
</dbReference>
<keyword evidence="3" id="KW-1185">Reference proteome</keyword>
<sequence>MRGARGVLVGRRLHVVRLEDVRMLLHGAFEAVDERTELLAVALVALHGVVEFCRHLRLLHVPDRGADFEENSLESAASGTHLRRENHARGELKPEMTGRENWIGFK</sequence>
<feature type="compositionally biased region" description="Basic and acidic residues" evidence="1">
    <location>
        <begin position="82"/>
        <end position="98"/>
    </location>
</feature>